<dbReference type="Proteomes" id="UP001153332">
    <property type="component" value="Unassembled WGS sequence"/>
</dbReference>
<evidence type="ECO:0000313" key="2">
    <source>
        <dbReference type="Proteomes" id="UP001153332"/>
    </source>
</evidence>
<comment type="caution">
    <text evidence="1">The sequence shown here is derived from an EMBL/GenBank/DDBJ whole genome shotgun (WGS) entry which is preliminary data.</text>
</comment>
<organism evidence="1 2">
    <name type="scientific">Lasiodiplodia mahajangana</name>
    <dbReference type="NCBI Taxonomy" id="1108764"/>
    <lineage>
        <taxon>Eukaryota</taxon>
        <taxon>Fungi</taxon>
        <taxon>Dikarya</taxon>
        <taxon>Ascomycota</taxon>
        <taxon>Pezizomycotina</taxon>
        <taxon>Dothideomycetes</taxon>
        <taxon>Dothideomycetes incertae sedis</taxon>
        <taxon>Botryosphaeriales</taxon>
        <taxon>Botryosphaeriaceae</taxon>
        <taxon>Lasiodiplodia</taxon>
    </lineage>
</organism>
<proteinExistence type="predicted"/>
<sequence length="371" mass="40746">MKLAIKLLCGHKTRAYSSADIATGLVSLDIRNRQSISRLELSVAGSFDSDEFQDDGFGYTQKAPYYRIFEISKVLFPTPPLCSSTRYTLTKGRHEYKFGLDFSLLARCMSARLAHLPTPKRRQAANRAYFEIEATAKGCGLLRHRVYSRIYITLVQIDPPNIPPMLYDGQRLLCQAYQAIPCTTLGLSKEAPEVYSHEYLPVYCPALVLGASVGGDAGSSSRLLHPGEPLSLNFWVTMPGDCTETVDVYLRSVCISLIDPAITTNGGRQIAHLSSFVIWNVQLETPLRMTAQIGTAQVDPALWRECIVPEIAGGSGKEKQPFLLRVLCEFSASTLSCNVFAAVLVPVTLDNALPPPEYTNTADSSGVNVEL</sequence>
<keyword evidence="2" id="KW-1185">Reference proteome</keyword>
<evidence type="ECO:0000313" key="1">
    <source>
        <dbReference type="EMBL" id="KAJ8124778.1"/>
    </source>
</evidence>
<accession>A0ACC2JBP1</accession>
<name>A0ACC2JBP1_9PEZI</name>
<dbReference type="EMBL" id="JAPUUL010002775">
    <property type="protein sequence ID" value="KAJ8124778.1"/>
    <property type="molecule type" value="Genomic_DNA"/>
</dbReference>
<protein>
    <submittedName>
        <fullName evidence="1">Uncharacterized protein</fullName>
    </submittedName>
</protein>
<gene>
    <name evidence="1" type="ORF">O1611_g8861</name>
</gene>
<reference evidence="1" key="1">
    <citation type="submission" date="2022-12" db="EMBL/GenBank/DDBJ databases">
        <title>Genome Sequence of Lasiodiplodia mahajangana.</title>
        <authorList>
            <person name="Buettner E."/>
        </authorList>
    </citation>
    <scope>NUCLEOTIDE SEQUENCE</scope>
    <source>
        <strain evidence="1">VT137</strain>
    </source>
</reference>